<evidence type="ECO:0000256" key="1">
    <source>
        <dbReference type="SAM" id="Phobius"/>
    </source>
</evidence>
<dbReference type="EMBL" id="AZMM01009760">
    <property type="protein sequence ID" value="ETJ35923.1"/>
    <property type="molecule type" value="Genomic_DNA"/>
</dbReference>
<evidence type="ECO:0000313" key="2">
    <source>
        <dbReference type="EMBL" id="ETJ35923.1"/>
    </source>
</evidence>
<feature type="non-terminal residue" evidence="2">
    <location>
        <position position="122"/>
    </location>
</feature>
<keyword evidence="1" id="KW-1133">Transmembrane helix</keyword>
<keyword evidence="1" id="KW-0812">Transmembrane</keyword>
<sequence>MYKNKAKCLNEQLYFLLIVSLFIFSQELRSIIGQRFYELNILGILVTLAILLNNITKKNINKLILLYFSIWLYIITATLYEPKLTTLVYAVAVVFFPLILVIIQVKDYEYKYILEITLKILN</sequence>
<protein>
    <submittedName>
        <fullName evidence="2">Uncharacterized protein</fullName>
    </submittedName>
</protein>
<keyword evidence="1" id="KW-0472">Membrane</keyword>
<gene>
    <name evidence="2" type="ORF">Q604_UNBC09760G0002</name>
</gene>
<comment type="caution">
    <text evidence="2">The sequence shown here is derived from an EMBL/GenBank/DDBJ whole genome shotgun (WGS) entry which is preliminary data.</text>
</comment>
<feature type="transmembrane region" description="Helical" evidence="1">
    <location>
        <begin position="39"/>
        <end position="56"/>
    </location>
</feature>
<feature type="transmembrane region" description="Helical" evidence="1">
    <location>
        <begin position="63"/>
        <end position="80"/>
    </location>
</feature>
<accession>W1Y051</accession>
<feature type="transmembrane region" description="Helical" evidence="1">
    <location>
        <begin position="86"/>
        <end position="105"/>
    </location>
</feature>
<reference evidence="2" key="1">
    <citation type="submission" date="2013-12" db="EMBL/GenBank/DDBJ databases">
        <title>A Varibaculum cambriense genome reconstructed from a premature infant gut community with otherwise low bacterial novelty that shifts toward anaerobic metabolism during the third week of life.</title>
        <authorList>
            <person name="Brown C.T."/>
            <person name="Sharon I."/>
            <person name="Thomas B.C."/>
            <person name="Castelle C.J."/>
            <person name="Morowitz M.J."/>
            <person name="Banfield J.F."/>
        </authorList>
    </citation>
    <scope>NUCLEOTIDE SEQUENCE</scope>
</reference>
<proteinExistence type="predicted"/>
<name>W1Y051_9ZZZZ</name>
<dbReference type="AlphaFoldDB" id="W1Y051"/>
<organism evidence="2">
    <name type="scientific">human gut metagenome</name>
    <dbReference type="NCBI Taxonomy" id="408170"/>
    <lineage>
        <taxon>unclassified sequences</taxon>
        <taxon>metagenomes</taxon>
        <taxon>organismal metagenomes</taxon>
    </lineage>
</organism>